<dbReference type="Proteomes" id="UP001285263">
    <property type="component" value="Unassembled WGS sequence"/>
</dbReference>
<dbReference type="PANTHER" id="PTHR34293">
    <property type="entry name" value="HTH-TYPE TRANSCRIPTIONAL REGULATOR TRMBL2"/>
    <property type="match status" value="1"/>
</dbReference>
<dbReference type="SMART" id="SM00421">
    <property type="entry name" value="HTH_LUXR"/>
    <property type="match status" value="1"/>
</dbReference>
<dbReference type="PANTHER" id="PTHR34293:SF1">
    <property type="entry name" value="HTH-TYPE TRANSCRIPTIONAL REGULATOR TRMBL2"/>
    <property type="match status" value="1"/>
</dbReference>
<dbReference type="InterPro" id="IPR051797">
    <property type="entry name" value="TrmB-like"/>
</dbReference>
<dbReference type="Pfam" id="PF01978">
    <property type="entry name" value="TrmB"/>
    <property type="match status" value="1"/>
</dbReference>
<dbReference type="Gene3D" id="1.10.10.10">
    <property type="entry name" value="Winged helix-like DNA-binding domain superfamily/Winged helix DNA-binding domain"/>
    <property type="match status" value="2"/>
</dbReference>
<dbReference type="SUPFAM" id="SSF46894">
    <property type="entry name" value="C-terminal effector domain of the bipartite response regulators"/>
    <property type="match status" value="1"/>
</dbReference>
<evidence type="ECO:0000313" key="2">
    <source>
        <dbReference type="EMBL" id="MDY0748003.1"/>
    </source>
</evidence>
<evidence type="ECO:0000313" key="3">
    <source>
        <dbReference type="Proteomes" id="UP001285263"/>
    </source>
</evidence>
<keyword evidence="3" id="KW-1185">Reference proteome</keyword>
<dbReference type="SUPFAM" id="SSF46785">
    <property type="entry name" value="Winged helix' DNA-binding domain"/>
    <property type="match status" value="1"/>
</dbReference>
<comment type="caution">
    <text evidence="2">The sequence shown here is derived from an EMBL/GenBank/DDBJ whole genome shotgun (WGS) entry which is preliminary data.</text>
</comment>
<dbReference type="InterPro" id="IPR036388">
    <property type="entry name" value="WH-like_DNA-bd_sf"/>
</dbReference>
<proteinExistence type="predicted"/>
<gene>
    <name evidence="2" type="ORF">SNE35_26115</name>
</gene>
<dbReference type="EMBL" id="JAXCLA010000009">
    <property type="protein sequence ID" value="MDY0748003.1"/>
    <property type="molecule type" value="Genomic_DNA"/>
</dbReference>
<dbReference type="InterPro" id="IPR036390">
    <property type="entry name" value="WH_DNA-bd_sf"/>
</dbReference>
<dbReference type="InterPro" id="IPR002831">
    <property type="entry name" value="Tscrpt_reg_TrmB_N"/>
</dbReference>
<reference evidence="2 3" key="1">
    <citation type="submission" date="2023-11" db="EMBL/GenBank/DDBJ databases">
        <title>Paucibacter sp. nov., isolated from fresh soil in Korea.</title>
        <authorList>
            <person name="Le N.T.T."/>
        </authorList>
    </citation>
    <scope>NUCLEOTIDE SEQUENCE [LARGE SCALE GENOMIC DNA]</scope>
    <source>
        <strain evidence="2 3">R3-3</strain>
    </source>
</reference>
<dbReference type="InterPro" id="IPR000792">
    <property type="entry name" value="Tscrpt_reg_LuxR_C"/>
</dbReference>
<evidence type="ECO:0000259" key="1">
    <source>
        <dbReference type="SMART" id="SM00421"/>
    </source>
</evidence>
<accession>A0ABU5DNY8</accession>
<dbReference type="InterPro" id="IPR016032">
    <property type="entry name" value="Sig_transdc_resp-reg_C-effctor"/>
</dbReference>
<feature type="domain" description="HTH luxR-type" evidence="1">
    <location>
        <begin position="272"/>
        <end position="329"/>
    </location>
</feature>
<protein>
    <submittedName>
        <fullName evidence="2">Helix-turn-helix domain-containing protein</fullName>
    </submittedName>
</protein>
<sequence length="340" mass="37188">MNPSVETPTVPQSLHILGITPIEEAVYRRLLRAPGSTAEMLAASLNIPAAELAGAVAELERKGFATFAPEREPRLFPSPPDIAIESLLLLRQKELQLARLAIAELQREQISTPDGNPVVEIIDADPAAQAQPYAQSHSRAVEEVLCLIRPPFLVSAPNKGEDSRAEARKRGVRYRNIVHPDTLALPGWTEILRQDYEAGEEIRLLSEVPFKMIVADRELGLLPLKVGEPRGPMLLLRRSAVLDALCELFETLWMKAVPISFASDGSFTIGTAAAFGPQLETMVPLLAAGVNDKVAAERLGISERTLMRRIDTLYQTLNARSRFQAGWLAALHVMKGGSEG</sequence>
<name>A0ABU5DNY8_9BURK</name>
<dbReference type="RefSeq" id="WP_320425971.1">
    <property type="nucleotide sequence ID" value="NZ_JAXCLA010000009.1"/>
</dbReference>
<organism evidence="2 3">
    <name type="scientific">Roseateles agri</name>
    <dbReference type="NCBI Taxonomy" id="3098619"/>
    <lineage>
        <taxon>Bacteria</taxon>
        <taxon>Pseudomonadati</taxon>
        <taxon>Pseudomonadota</taxon>
        <taxon>Betaproteobacteria</taxon>
        <taxon>Burkholderiales</taxon>
        <taxon>Sphaerotilaceae</taxon>
        <taxon>Roseateles</taxon>
    </lineage>
</organism>